<reference evidence="3" key="2">
    <citation type="journal article" date="2007" name="PLoS Biol.">
        <title>Survey sequencing and comparative analysis of the elephant shark (Callorhinchus milii) genome.</title>
        <authorList>
            <person name="Venkatesh B."/>
            <person name="Kirkness E.F."/>
            <person name="Loh Y.H."/>
            <person name="Halpern A.L."/>
            <person name="Lee A.P."/>
            <person name="Johnson J."/>
            <person name="Dandona N."/>
            <person name="Viswanathan L.D."/>
            <person name="Tay A."/>
            <person name="Venter J.C."/>
            <person name="Strausberg R.L."/>
            <person name="Brenner S."/>
        </authorList>
    </citation>
    <scope>NUCLEOTIDE SEQUENCE [LARGE SCALE GENOMIC DNA]</scope>
</reference>
<dbReference type="Proteomes" id="UP000314986">
    <property type="component" value="Unassembled WGS sequence"/>
</dbReference>
<sequence>LRVMDGKNVFYQMCCCSCGEQEPEEKTPIISETLLYFGREAKRRRAEEANLWSEPQDTSHTERDDDRELYNLLQKRAKTRRGSQGYRRLSFDIHSVRQVRRDVLGKWKMILEVLGFHKEADSLLTVTSTTSYNNLRNPTEAKHLLELLSQDTSIFDNKMPAERYIFVLDRLIILDIAQDFMMKAKNYYPRELGQESEIDSEDTGAILLRKKNEIDSVTDEEPEEIDEDILLARSLD</sequence>
<dbReference type="STRING" id="7868.ENSCMIP00000017249"/>
<reference evidence="2" key="5">
    <citation type="submission" date="2025-09" db="UniProtKB">
        <authorList>
            <consortium name="Ensembl"/>
        </authorList>
    </citation>
    <scope>IDENTIFICATION</scope>
</reference>
<reference evidence="3" key="3">
    <citation type="journal article" date="2014" name="Nature">
        <title>Elephant shark genome provides unique insights into gnathostome evolution.</title>
        <authorList>
            <consortium name="International Elephant Shark Genome Sequencing Consortium"/>
            <person name="Venkatesh B."/>
            <person name="Lee A.P."/>
            <person name="Ravi V."/>
            <person name="Maurya A.K."/>
            <person name="Lian M.M."/>
            <person name="Swann J.B."/>
            <person name="Ohta Y."/>
            <person name="Flajnik M.F."/>
            <person name="Sutoh Y."/>
            <person name="Kasahara M."/>
            <person name="Hoon S."/>
            <person name="Gangu V."/>
            <person name="Roy S.W."/>
            <person name="Irimia M."/>
            <person name="Korzh V."/>
            <person name="Kondrychyn I."/>
            <person name="Lim Z.W."/>
            <person name="Tay B.H."/>
            <person name="Tohari S."/>
            <person name="Kong K.W."/>
            <person name="Ho S."/>
            <person name="Lorente-Galdos B."/>
            <person name="Quilez J."/>
            <person name="Marques-Bonet T."/>
            <person name="Raney B.J."/>
            <person name="Ingham P.W."/>
            <person name="Tay A."/>
            <person name="Hillier L.W."/>
            <person name="Minx P."/>
            <person name="Boehm T."/>
            <person name="Wilson R.K."/>
            <person name="Brenner S."/>
            <person name="Warren W.C."/>
        </authorList>
    </citation>
    <scope>NUCLEOTIDE SEQUENCE [LARGE SCALE GENOMIC DNA]</scope>
</reference>
<evidence type="ECO:0000313" key="2">
    <source>
        <dbReference type="Ensembl" id="ENSCMIP00000017249.1"/>
    </source>
</evidence>
<dbReference type="Pfam" id="PF15812">
    <property type="entry name" value="MREG"/>
    <property type="match status" value="1"/>
</dbReference>
<dbReference type="AlphaFoldDB" id="A0A4W3I8F2"/>
<organism evidence="2 3">
    <name type="scientific">Callorhinchus milii</name>
    <name type="common">Ghost shark</name>
    <dbReference type="NCBI Taxonomy" id="7868"/>
    <lineage>
        <taxon>Eukaryota</taxon>
        <taxon>Metazoa</taxon>
        <taxon>Chordata</taxon>
        <taxon>Craniata</taxon>
        <taxon>Vertebrata</taxon>
        <taxon>Chondrichthyes</taxon>
        <taxon>Holocephali</taxon>
        <taxon>Chimaeriformes</taxon>
        <taxon>Callorhinchidae</taxon>
        <taxon>Callorhinchus</taxon>
    </lineage>
</organism>
<dbReference type="GO" id="GO:0032402">
    <property type="term" value="P:melanosome transport"/>
    <property type="evidence" value="ECO:0007669"/>
    <property type="project" value="InterPro"/>
</dbReference>
<dbReference type="OMA" id="FKRFCMQ"/>
<dbReference type="PANTHER" id="PTHR34340:SF1">
    <property type="entry name" value="MELANOREGULIN"/>
    <property type="match status" value="1"/>
</dbReference>
<dbReference type="PANTHER" id="PTHR34340">
    <property type="entry name" value="MELANOREGULIN"/>
    <property type="match status" value="1"/>
</dbReference>
<dbReference type="InParanoid" id="A0A4W3I8F2"/>
<name>A0A4W3I8F2_CALMI</name>
<reference evidence="3" key="1">
    <citation type="journal article" date="2006" name="Science">
        <title>Ancient noncoding elements conserved in the human genome.</title>
        <authorList>
            <person name="Venkatesh B."/>
            <person name="Kirkness E.F."/>
            <person name="Loh Y.H."/>
            <person name="Halpern A.L."/>
            <person name="Lee A.P."/>
            <person name="Johnson J."/>
            <person name="Dandona N."/>
            <person name="Viswanathan L.D."/>
            <person name="Tay A."/>
            <person name="Venter J.C."/>
            <person name="Strausberg R.L."/>
            <person name="Brenner S."/>
        </authorList>
    </citation>
    <scope>NUCLEOTIDE SEQUENCE [LARGE SCALE GENOMIC DNA]</scope>
</reference>
<gene>
    <name evidence="2" type="primary">mreg</name>
</gene>
<dbReference type="Ensembl" id="ENSCMIT00000017587.1">
    <property type="protein sequence ID" value="ENSCMIP00000017249.1"/>
    <property type="gene ID" value="ENSCMIG00000008239.1"/>
</dbReference>
<accession>A0A4W3I8F2</accession>
<feature type="region of interest" description="Disordered" evidence="1">
    <location>
        <begin position="47"/>
        <end position="66"/>
    </location>
</feature>
<dbReference type="InterPro" id="IPR031638">
    <property type="entry name" value="Melanoregulin"/>
</dbReference>
<protein>
    <submittedName>
        <fullName evidence="2">Zgc:91968</fullName>
    </submittedName>
</protein>
<dbReference type="GO" id="GO:0042470">
    <property type="term" value="C:melanosome"/>
    <property type="evidence" value="ECO:0007669"/>
    <property type="project" value="InterPro"/>
</dbReference>
<keyword evidence="3" id="KW-1185">Reference proteome</keyword>
<proteinExistence type="predicted"/>
<reference evidence="2" key="4">
    <citation type="submission" date="2025-08" db="UniProtKB">
        <authorList>
            <consortium name="Ensembl"/>
        </authorList>
    </citation>
    <scope>IDENTIFICATION</scope>
</reference>
<feature type="compositionally biased region" description="Basic and acidic residues" evidence="1">
    <location>
        <begin position="57"/>
        <end position="66"/>
    </location>
</feature>
<evidence type="ECO:0000256" key="1">
    <source>
        <dbReference type="SAM" id="MobiDB-lite"/>
    </source>
</evidence>
<evidence type="ECO:0000313" key="3">
    <source>
        <dbReference type="Proteomes" id="UP000314986"/>
    </source>
</evidence>
<dbReference type="GeneTree" id="ENSGT00940000165323"/>